<comment type="caution">
    <text evidence="8">The sequence shown here is derived from an EMBL/GenBank/DDBJ whole genome shotgun (WGS) entry which is preliminary data.</text>
</comment>
<dbReference type="PANTHER" id="PTHR46015:SF1">
    <property type="entry name" value="HOMOCYSTEINE S-METHYLTRANSFERASE-LIKE ISOFORM 1"/>
    <property type="match status" value="1"/>
</dbReference>
<dbReference type="GO" id="GO:0008270">
    <property type="term" value="F:zinc ion binding"/>
    <property type="evidence" value="ECO:0007669"/>
    <property type="project" value="InterPro"/>
</dbReference>
<dbReference type="AlphaFoldDB" id="A0A9P4NNR2"/>
<evidence type="ECO:0000256" key="2">
    <source>
        <dbReference type="ARBA" id="ARBA00022679"/>
    </source>
</evidence>
<dbReference type="GO" id="GO:0008898">
    <property type="term" value="F:S-adenosylmethionine-homocysteine S-methyltransferase activity"/>
    <property type="evidence" value="ECO:0007669"/>
    <property type="project" value="TreeGrafter"/>
</dbReference>
<feature type="binding site" evidence="5 6">
    <location>
        <position position="226"/>
    </location>
    <ligand>
        <name>Zn(2+)</name>
        <dbReference type="ChEBI" id="CHEBI:29105"/>
    </ligand>
</feature>
<dbReference type="InterPro" id="IPR051486">
    <property type="entry name" value="Hcy_S-methyltransferase"/>
</dbReference>
<protein>
    <submittedName>
        <fullName evidence="8">Homocysteine S-methyltransferase</fullName>
    </submittedName>
</protein>
<dbReference type="PIRSF" id="PIRSF037505">
    <property type="entry name" value="Betaine_HMT"/>
    <property type="match status" value="1"/>
</dbReference>
<feature type="domain" description="Hcy-binding" evidence="7">
    <location>
        <begin position="3"/>
        <end position="307"/>
    </location>
</feature>
<dbReference type="Proteomes" id="UP000800235">
    <property type="component" value="Unassembled WGS sequence"/>
</dbReference>
<dbReference type="OrthoDB" id="261426at2759"/>
<dbReference type="GO" id="GO:0033528">
    <property type="term" value="P:S-methylmethionine cycle"/>
    <property type="evidence" value="ECO:0007669"/>
    <property type="project" value="TreeGrafter"/>
</dbReference>
<dbReference type="PROSITE" id="PS50970">
    <property type="entry name" value="HCY"/>
    <property type="match status" value="1"/>
</dbReference>
<evidence type="ECO:0000313" key="8">
    <source>
        <dbReference type="EMBL" id="KAF2428892.1"/>
    </source>
</evidence>
<evidence type="ECO:0000256" key="3">
    <source>
        <dbReference type="ARBA" id="ARBA00022723"/>
    </source>
</evidence>
<comment type="cofactor">
    <cofactor evidence="5">
        <name>Zn(2+)</name>
        <dbReference type="ChEBI" id="CHEBI:29105"/>
    </cofactor>
    <text evidence="5">Binds 1 zinc ion per subunit.</text>
</comment>
<evidence type="ECO:0000256" key="5">
    <source>
        <dbReference type="PIRSR" id="PIRSR037505-2"/>
    </source>
</evidence>
<dbReference type="InterPro" id="IPR036589">
    <property type="entry name" value="HCY_dom_sf"/>
</dbReference>
<dbReference type="InterPro" id="IPR017226">
    <property type="entry name" value="BHMT-like"/>
</dbReference>
<sequence length="314" mass="34248">MAQAITNVLSEKGYLIIDGALATELEARGCNLNSSLWSAEILINQPELIYQVHLDYFQAGADIAITSSYQASTAGLEKHGLTTSKAVELIHKSVELAKNARETILQQDPERICFIAGSVGPYGAFLADGSEYRGDYLLPENQMKDFHRPRIQALVDAGADLLACETIPSVREMEALLDLLTEFPDTLCWVSFTLKDDSHISDGTPLSEVVKLMNNSTQVLALGFNCVPENLVSKALSTLSKLTSKPLLAYPNSGEIYDATSKTWNGNRAEGSHLGDRVKEWHGLGAKLIGGCCRTTPKDIQTIQETLKTLSEET</sequence>
<keyword evidence="9" id="KW-1185">Reference proteome</keyword>
<feature type="binding site" evidence="6">
    <location>
        <position position="293"/>
    </location>
    <ligand>
        <name>Zn(2+)</name>
        <dbReference type="ChEBI" id="CHEBI:29105"/>
    </ligand>
</feature>
<keyword evidence="4 5" id="KW-0862">Zinc</keyword>
<evidence type="ECO:0000256" key="1">
    <source>
        <dbReference type="ARBA" id="ARBA00022603"/>
    </source>
</evidence>
<organism evidence="8 9">
    <name type="scientific">Tothia fuscella</name>
    <dbReference type="NCBI Taxonomy" id="1048955"/>
    <lineage>
        <taxon>Eukaryota</taxon>
        <taxon>Fungi</taxon>
        <taxon>Dikarya</taxon>
        <taxon>Ascomycota</taxon>
        <taxon>Pezizomycotina</taxon>
        <taxon>Dothideomycetes</taxon>
        <taxon>Pleosporomycetidae</taxon>
        <taxon>Venturiales</taxon>
        <taxon>Cylindrosympodiaceae</taxon>
        <taxon>Tothia</taxon>
    </lineage>
</organism>
<dbReference type="EMBL" id="MU007052">
    <property type="protein sequence ID" value="KAF2428892.1"/>
    <property type="molecule type" value="Genomic_DNA"/>
</dbReference>
<reference evidence="8" key="1">
    <citation type="journal article" date="2020" name="Stud. Mycol.">
        <title>101 Dothideomycetes genomes: a test case for predicting lifestyles and emergence of pathogens.</title>
        <authorList>
            <person name="Haridas S."/>
            <person name="Albert R."/>
            <person name="Binder M."/>
            <person name="Bloem J."/>
            <person name="Labutti K."/>
            <person name="Salamov A."/>
            <person name="Andreopoulos B."/>
            <person name="Baker S."/>
            <person name="Barry K."/>
            <person name="Bills G."/>
            <person name="Bluhm B."/>
            <person name="Cannon C."/>
            <person name="Castanera R."/>
            <person name="Culley D."/>
            <person name="Daum C."/>
            <person name="Ezra D."/>
            <person name="Gonzalez J."/>
            <person name="Henrissat B."/>
            <person name="Kuo A."/>
            <person name="Liang C."/>
            <person name="Lipzen A."/>
            <person name="Lutzoni F."/>
            <person name="Magnuson J."/>
            <person name="Mondo S."/>
            <person name="Nolan M."/>
            <person name="Ohm R."/>
            <person name="Pangilinan J."/>
            <person name="Park H.-J."/>
            <person name="Ramirez L."/>
            <person name="Alfaro M."/>
            <person name="Sun H."/>
            <person name="Tritt A."/>
            <person name="Yoshinaga Y."/>
            <person name="Zwiers L.-H."/>
            <person name="Turgeon B."/>
            <person name="Goodwin S."/>
            <person name="Spatafora J."/>
            <person name="Crous P."/>
            <person name="Grigoriev I."/>
        </authorList>
    </citation>
    <scope>NUCLEOTIDE SEQUENCE</scope>
    <source>
        <strain evidence="8">CBS 130266</strain>
    </source>
</reference>
<evidence type="ECO:0000256" key="4">
    <source>
        <dbReference type="ARBA" id="ARBA00022833"/>
    </source>
</evidence>
<gene>
    <name evidence="8" type="ORF">EJ08DRAFT_698908</name>
</gene>
<evidence type="ECO:0000259" key="7">
    <source>
        <dbReference type="PROSITE" id="PS50970"/>
    </source>
</evidence>
<dbReference type="Pfam" id="PF02574">
    <property type="entry name" value="S-methyl_trans"/>
    <property type="match status" value="1"/>
</dbReference>
<dbReference type="GO" id="GO:0032259">
    <property type="term" value="P:methylation"/>
    <property type="evidence" value="ECO:0007669"/>
    <property type="project" value="UniProtKB-KW"/>
</dbReference>
<evidence type="ECO:0000313" key="9">
    <source>
        <dbReference type="Proteomes" id="UP000800235"/>
    </source>
</evidence>
<keyword evidence="3 5" id="KW-0479">Metal-binding</keyword>
<keyword evidence="1 6" id="KW-0489">Methyltransferase</keyword>
<proteinExistence type="predicted"/>
<evidence type="ECO:0000256" key="6">
    <source>
        <dbReference type="PROSITE-ProRule" id="PRU00333"/>
    </source>
</evidence>
<name>A0A9P4NNR2_9PEZI</name>
<feature type="binding site" evidence="6">
    <location>
        <position position="292"/>
    </location>
    <ligand>
        <name>Zn(2+)</name>
        <dbReference type="ChEBI" id="CHEBI:29105"/>
    </ligand>
</feature>
<dbReference type="FunFam" id="3.20.20.330:FF:000002">
    <property type="entry name" value="Homocysteine S-methyltransferase"/>
    <property type="match status" value="1"/>
</dbReference>
<dbReference type="NCBIfam" id="NF007020">
    <property type="entry name" value="PRK09485.1"/>
    <property type="match status" value="1"/>
</dbReference>
<dbReference type="PANTHER" id="PTHR46015">
    <property type="entry name" value="ZGC:172121"/>
    <property type="match status" value="1"/>
</dbReference>
<dbReference type="GO" id="GO:0009086">
    <property type="term" value="P:methionine biosynthetic process"/>
    <property type="evidence" value="ECO:0007669"/>
    <property type="project" value="InterPro"/>
</dbReference>
<dbReference type="SUPFAM" id="SSF82282">
    <property type="entry name" value="Homocysteine S-methyltransferase"/>
    <property type="match status" value="1"/>
</dbReference>
<dbReference type="InterPro" id="IPR003726">
    <property type="entry name" value="HCY_dom"/>
</dbReference>
<dbReference type="Gene3D" id="3.20.20.330">
    <property type="entry name" value="Homocysteine-binding-like domain"/>
    <property type="match status" value="1"/>
</dbReference>
<keyword evidence="2 6" id="KW-0808">Transferase</keyword>
<accession>A0A9P4NNR2</accession>